<protein>
    <submittedName>
        <fullName evidence="2">Uncharacterized protein</fullName>
    </submittedName>
</protein>
<evidence type="ECO:0000313" key="3">
    <source>
        <dbReference type="Proteomes" id="UP000223968"/>
    </source>
</evidence>
<dbReference type="AlphaFoldDB" id="A0A2B7WH32"/>
<sequence>MDNLNLDFDQAQKAQLHEVADLLLEIYRTLARMRYLDLEWIQQGPHDIQNILPACRELKLDPSIIYLYSILPYINPKFADTVDFFHGSYFVDYRDEVHVKFYGRDPFFADDEEYSMRAWMTPLSRLGNHQSVILYSAKSHRIWIVDQEYMDATDHALRLGLGLEDEDYHSVSDSDSGSDSDSEIVVMTPAESDQEEKRSVKKRSVSPQVWEKETRAECEAETSNGHIAKDPTEVAGYYSLMPGRPAGEVLRDINRWYLELKETPGGGENTGGDWKRNVVKPLYLKHGWPGDNFDGDAFLRDSLRAHAARFAKWRAKQRFKKKQNYADLSDNDDAPVQQKKRERLANATTVDDEWLTHWELWETERAYIRSREYKIEEKAAARRLFPGERCRRSEDKPLWEVEQMRQRAAEKQGDVERIR</sequence>
<feature type="region of interest" description="Disordered" evidence="1">
    <location>
        <begin position="188"/>
        <end position="222"/>
    </location>
</feature>
<proteinExistence type="predicted"/>
<dbReference type="OrthoDB" id="5327951at2759"/>
<dbReference type="EMBL" id="PDNB01000309">
    <property type="protein sequence ID" value="PGG95837.1"/>
    <property type="molecule type" value="Genomic_DNA"/>
</dbReference>
<keyword evidence="3" id="KW-1185">Reference proteome</keyword>
<organism evidence="2 3">
    <name type="scientific">Helicocarpus griseus UAMH5409</name>
    <dbReference type="NCBI Taxonomy" id="1447875"/>
    <lineage>
        <taxon>Eukaryota</taxon>
        <taxon>Fungi</taxon>
        <taxon>Dikarya</taxon>
        <taxon>Ascomycota</taxon>
        <taxon>Pezizomycotina</taxon>
        <taxon>Eurotiomycetes</taxon>
        <taxon>Eurotiomycetidae</taxon>
        <taxon>Onygenales</taxon>
        <taxon>Ajellomycetaceae</taxon>
        <taxon>Helicocarpus</taxon>
    </lineage>
</organism>
<reference evidence="2 3" key="1">
    <citation type="submission" date="2017-10" db="EMBL/GenBank/DDBJ databases">
        <title>Comparative genomics in systemic dimorphic fungi from Ajellomycetaceae.</title>
        <authorList>
            <person name="Munoz J.F."/>
            <person name="Mcewen J.G."/>
            <person name="Clay O.K."/>
            <person name="Cuomo C.A."/>
        </authorList>
    </citation>
    <scope>NUCLEOTIDE SEQUENCE [LARGE SCALE GENOMIC DNA]</scope>
    <source>
        <strain evidence="2 3">UAMH5409</strain>
    </source>
</reference>
<comment type="caution">
    <text evidence="2">The sequence shown here is derived from an EMBL/GenBank/DDBJ whole genome shotgun (WGS) entry which is preliminary data.</text>
</comment>
<accession>A0A2B7WH32</accession>
<name>A0A2B7WH32_9EURO</name>
<evidence type="ECO:0000256" key="1">
    <source>
        <dbReference type="SAM" id="MobiDB-lite"/>
    </source>
</evidence>
<gene>
    <name evidence="2" type="ORF">AJ79_09846</name>
</gene>
<evidence type="ECO:0000313" key="2">
    <source>
        <dbReference type="EMBL" id="PGG95837.1"/>
    </source>
</evidence>
<dbReference type="Proteomes" id="UP000223968">
    <property type="component" value="Unassembled WGS sequence"/>
</dbReference>